<dbReference type="eggNOG" id="ENOG502QT05">
    <property type="taxonomic scope" value="Eukaryota"/>
</dbReference>
<dbReference type="RefSeq" id="XP_016609853.1">
    <property type="nucleotide sequence ID" value="XM_016751866.1"/>
</dbReference>
<evidence type="ECO:0000256" key="6">
    <source>
        <dbReference type="SAM" id="MobiDB-lite"/>
    </source>
</evidence>
<name>A0A0L0HLX1_SPIPD</name>
<dbReference type="InterPro" id="IPR003819">
    <property type="entry name" value="TauD/TfdA-like"/>
</dbReference>
<dbReference type="PANTHER" id="PTHR30468">
    <property type="entry name" value="ALPHA-KETOGLUTARATE-DEPENDENT SULFONATE DIOXYGENASE"/>
    <property type="match status" value="1"/>
</dbReference>
<proteinExistence type="inferred from homology"/>
<evidence type="ECO:0000313" key="8">
    <source>
        <dbReference type="EMBL" id="KND01814.1"/>
    </source>
</evidence>
<dbReference type="Pfam" id="PF02668">
    <property type="entry name" value="TauD"/>
    <property type="match status" value="1"/>
</dbReference>
<feature type="region of interest" description="Disordered" evidence="6">
    <location>
        <begin position="368"/>
        <end position="410"/>
    </location>
</feature>
<dbReference type="OrthoDB" id="10257314at2759"/>
<dbReference type="OMA" id="SSHMQNY"/>
<dbReference type="Gene3D" id="3.60.130.10">
    <property type="entry name" value="Clavaminate synthase-like"/>
    <property type="match status" value="1"/>
</dbReference>
<comment type="similarity">
    <text evidence="1">Belongs to the TfdA dioxygenase family.</text>
</comment>
<dbReference type="PANTHER" id="PTHR30468:SF31">
    <property type="entry name" value="ALPHA-KETOGLUTARATE-DEPENDENT SULFONATE DIOXYGENASE-RELATED"/>
    <property type="match status" value="1"/>
</dbReference>
<dbReference type="VEuPathDB" id="FungiDB:SPPG_03605"/>
<evidence type="ECO:0000256" key="1">
    <source>
        <dbReference type="ARBA" id="ARBA00005896"/>
    </source>
</evidence>
<evidence type="ECO:0000256" key="3">
    <source>
        <dbReference type="ARBA" id="ARBA00022964"/>
    </source>
</evidence>
<dbReference type="AlphaFoldDB" id="A0A0L0HLX1"/>
<dbReference type="InterPro" id="IPR042098">
    <property type="entry name" value="TauD-like_sf"/>
</dbReference>
<dbReference type="InParanoid" id="A0A0L0HLX1"/>
<accession>A0A0L0HLX1</accession>
<organism evidence="8 9">
    <name type="scientific">Spizellomyces punctatus (strain DAOM BR117)</name>
    <dbReference type="NCBI Taxonomy" id="645134"/>
    <lineage>
        <taxon>Eukaryota</taxon>
        <taxon>Fungi</taxon>
        <taxon>Fungi incertae sedis</taxon>
        <taxon>Chytridiomycota</taxon>
        <taxon>Chytridiomycota incertae sedis</taxon>
        <taxon>Chytridiomycetes</taxon>
        <taxon>Spizellomycetales</taxon>
        <taxon>Spizellomycetaceae</taxon>
        <taxon>Spizellomyces</taxon>
    </lineage>
</organism>
<evidence type="ECO:0000256" key="2">
    <source>
        <dbReference type="ARBA" id="ARBA00022723"/>
    </source>
</evidence>
<keyword evidence="5" id="KW-0408">Iron</keyword>
<reference evidence="8 9" key="1">
    <citation type="submission" date="2009-08" db="EMBL/GenBank/DDBJ databases">
        <title>The Genome Sequence of Spizellomyces punctatus strain DAOM BR117.</title>
        <authorList>
            <consortium name="The Broad Institute Genome Sequencing Platform"/>
            <person name="Russ C."/>
            <person name="Cuomo C."/>
            <person name="Shea T."/>
            <person name="Young S.K."/>
            <person name="Zeng Q."/>
            <person name="Koehrsen M."/>
            <person name="Haas B."/>
            <person name="Borodovsky M."/>
            <person name="Guigo R."/>
            <person name="Alvarado L."/>
            <person name="Berlin A."/>
            <person name="Bochicchio J."/>
            <person name="Borenstein D."/>
            <person name="Chapman S."/>
            <person name="Chen Z."/>
            <person name="Engels R."/>
            <person name="Freedman E."/>
            <person name="Gellesch M."/>
            <person name="Goldberg J."/>
            <person name="Griggs A."/>
            <person name="Gujja S."/>
            <person name="Heiman D."/>
            <person name="Hepburn T."/>
            <person name="Howarth C."/>
            <person name="Jen D."/>
            <person name="Larson L."/>
            <person name="Lewis B."/>
            <person name="Mehta T."/>
            <person name="Park D."/>
            <person name="Pearson M."/>
            <person name="Roberts A."/>
            <person name="Saif S."/>
            <person name="Shenoy N."/>
            <person name="Sisk P."/>
            <person name="Stolte C."/>
            <person name="Sykes S."/>
            <person name="Thomson T."/>
            <person name="Walk T."/>
            <person name="White J."/>
            <person name="Yandava C."/>
            <person name="Burger G."/>
            <person name="Gray M.W."/>
            <person name="Holland P.W.H."/>
            <person name="King N."/>
            <person name="Lang F.B.F."/>
            <person name="Roger A.J."/>
            <person name="Ruiz-Trillo I."/>
            <person name="Lander E."/>
            <person name="Nusbaum C."/>
        </authorList>
    </citation>
    <scope>NUCLEOTIDE SEQUENCE [LARGE SCALE GENOMIC DNA]</scope>
    <source>
        <strain evidence="8 9">DAOM BR117</strain>
    </source>
</reference>
<dbReference type="STRING" id="645134.A0A0L0HLX1"/>
<keyword evidence="2" id="KW-0479">Metal-binding</keyword>
<evidence type="ECO:0000313" key="9">
    <source>
        <dbReference type="Proteomes" id="UP000053201"/>
    </source>
</evidence>
<keyword evidence="4" id="KW-0560">Oxidoreductase</keyword>
<dbReference type="GeneID" id="27687111"/>
<dbReference type="FunCoup" id="A0A0L0HLX1">
    <property type="interactions" value="239"/>
</dbReference>
<dbReference type="Proteomes" id="UP000053201">
    <property type="component" value="Unassembled WGS sequence"/>
</dbReference>
<dbReference type="EMBL" id="KQ257454">
    <property type="protein sequence ID" value="KND01814.1"/>
    <property type="molecule type" value="Genomic_DNA"/>
</dbReference>
<protein>
    <recommendedName>
        <fullName evidence="7">TauD/TfdA-like domain-containing protein</fullName>
    </recommendedName>
</protein>
<dbReference type="SUPFAM" id="SSF51197">
    <property type="entry name" value="Clavaminate synthase-like"/>
    <property type="match status" value="1"/>
</dbReference>
<dbReference type="GO" id="GO:0005737">
    <property type="term" value="C:cytoplasm"/>
    <property type="evidence" value="ECO:0007669"/>
    <property type="project" value="TreeGrafter"/>
</dbReference>
<feature type="compositionally biased region" description="Basic and acidic residues" evidence="6">
    <location>
        <begin position="369"/>
        <end position="391"/>
    </location>
</feature>
<dbReference type="GO" id="GO:0046872">
    <property type="term" value="F:metal ion binding"/>
    <property type="evidence" value="ECO:0007669"/>
    <property type="project" value="UniProtKB-KW"/>
</dbReference>
<gene>
    <name evidence="8" type="ORF">SPPG_03605</name>
</gene>
<evidence type="ECO:0000256" key="4">
    <source>
        <dbReference type="ARBA" id="ARBA00023002"/>
    </source>
</evidence>
<sequence>MAPPHALAETAALPDQATLISDIKATAKSQTGTDIPSYAIPAPTYAEAFDTTEETSYEYDYLLPSFPDVKWEPLAEFEVDPDRGLFGDEKYSRLLSNSVTAENVLPTIGTELKGVRLADLTNEQKDDLARLVAHRGVVFVRDQSDFTVEKQLDLGRYWGKLHKHATTGLPKKAGLEEIHVVYADGKRPPRNNQFTQQELWHSDVTYELQPPAYTSFRVITTPPGGGGDTLWVSGYAVYDQLSPAFQQYLEGLSAIHSAHEQAQGAQASGTTVRRDPITTVHPLVRTHPVTGWKSVFVNPGFTRSIVGVPKAESEAILSFLFKLISQSVDVTVRWKWSKDAVAIWDNRSTIHSATYDFWPEKRHAIRVTPHGERPVFKGGKSRQEDLDEKAGHPKGLRKQVGSLKVSGYND</sequence>
<evidence type="ECO:0000256" key="5">
    <source>
        <dbReference type="ARBA" id="ARBA00023004"/>
    </source>
</evidence>
<evidence type="ECO:0000259" key="7">
    <source>
        <dbReference type="Pfam" id="PF02668"/>
    </source>
</evidence>
<dbReference type="FunFam" id="3.60.130.10:FF:000003">
    <property type="entry name" value="Alpha-ketoglutarate-dependent taurine dioxygenase"/>
    <property type="match status" value="1"/>
</dbReference>
<feature type="domain" description="TauD/TfdA-like" evidence="7">
    <location>
        <begin position="105"/>
        <end position="368"/>
    </location>
</feature>
<dbReference type="InterPro" id="IPR051323">
    <property type="entry name" value="AtsK-like"/>
</dbReference>
<keyword evidence="9" id="KW-1185">Reference proteome</keyword>
<keyword evidence="3" id="KW-0223">Dioxygenase</keyword>
<dbReference type="GO" id="GO:0016706">
    <property type="term" value="F:2-oxoglutarate-dependent dioxygenase activity"/>
    <property type="evidence" value="ECO:0007669"/>
    <property type="project" value="TreeGrafter"/>
</dbReference>